<evidence type="ECO:0000256" key="3">
    <source>
        <dbReference type="ARBA" id="ARBA00022475"/>
    </source>
</evidence>
<feature type="transmembrane region" description="Helical" evidence="7">
    <location>
        <begin position="20"/>
        <end position="41"/>
    </location>
</feature>
<feature type="transmembrane region" description="Helical" evidence="7">
    <location>
        <begin position="347"/>
        <end position="365"/>
    </location>
</feature>
<evidence type="ECO:0000313" key="9">
    <source>
        <dbReference type="EMBL" id="NYI10993.1"/>
    </source>
</evidence>
<feature type="transmembrane region" description="Helical" evidence="7">
    <location>
        <begin position="257"/>
        <end position="278"/>
    </location>
</feature>
<evidence type="ECO:0000256" key="5">
    <source>
        <dbReference type="ARBA" id="ARBA00022989"/>
    </source>
</evidence>
<dbReference type="Pfam" id="PF05977">
    <property type="entry name" value="MFS_3"/>
    <property type="match status" value="1"/>
</dbReference>
<keyword evidence="5 7" id="KW-1133">Transmembrane helix</keyword>
<feature type="transmembrane region" description="Helical" evidence="7">
    <location>
        <begin position="309"/>
        <end position="326"/>
    </location>
</feature>
<proteinExistence type="predicted"/>
<dbReference type="EMBL" id="JACBZI010000001">
    <property type="protein sequence ID" value="NYI10993.1"/>
    <property type="molecule type" value="Genomic_DNA"/>
</dbReference>
<feature type="transmembrane region" description="Helical" evidence="7">
    <location>
        <begin position="174"/>
        <end position="193"/>
    </location>
</feature>
<evidence type="ECO:0000259" key="8">
    <source>
        <dbReference type="PROSITE" id="PS50850"/>
    </source>
</evidence>
<gene>
    <name evidence="9" type="ORF">BKA05_002508</name>
</gene>
<protein>
    <submittedName>
        <fullName evidence="9">MFS family permease</fullName>
    </submittedName>
</protein>
<dbReference type="Gene3D" id="1.20.1250.20">
    <property type="entry name" value="MFS general substrate transporter like domains"/>
    <property type="match status" value="1"/>
</dbReference>
<feature type="transmembrane region" description="Helical" evidence="7">
    <location>
        <begin position="80"/>
        <end position="101"/>
    </location>
</feature>
<evidence type="ECO:0000256" key="7">
    <source>
        <dbReference type="SAM" id="Phobius"/>
    </source>
</evidence>
<feature type="transmembrane region" description="Helical" evidence="7">
    <location>
        <begin position="53"/>
        <end position="73"/>
    </location>
</feature>
<comment type="subcellular location">
    <subcellularLocation>
        <location evidence="1">Cell membrane</location>
        <topology evidence="1">Multi-pass membrane protein</topology>
    </subcellularLocation>
</comment>
<dbReference type="AlphaFoldDB" id="A0A7Y9YF11"/>
<feature type="transmembrane region" description="Helical" evidence="7">
    <location>
        <begin position="285"/>
        <end position="303"/>
    </location>
</feature>
<dbReference type="PRINTS" id="PR01988">
    <property type="entry name" value="EXPORTERBACE"/>
</dbReference>
<evidence type="ECO:0000256" key="1">
    <source>
        <dbReference type="ARBA" id="ARBA00004651"/>
    </source>
</evidence>
<dbReference type="InterPro" id="IPR020846">
    <property type="entry name" value="MFS_dom"/>
</dbReference>
<dbReference type="GO" id="GO:0022857">
    <property type="term" value="F:transmembrane transporter activity"/>
    <property type="evidence" value="ECO:0007669"/>
    <property type="project" value="InterPro"/>
</dbReference>
<dbReference type="InterPro" id="IPR022324">
    <property type="entry name" value="Bacilysin_exporter_BacE_put"/>
</dbReference>
<feature type="transmembrane region" description="Helical" evidence="7">
    <location>
        <begin position="144"/>
        <end position="168"/>
    </location>
</feature>
<evidence type="ECO:0000256" key="2">
    <source>
        <dbReference type="ARBA" id="ARBA00022448"/>
    </source>
</evidence>
<dbReference type="GO" id="GO:0005886">
    <property type="term" value="C:plasma membrane"/>
    <property type="evidence" value="ECO:0007669"/>
    <property type="project" value="UniProtKB-SubCell"/>
</dbReference>
<feature type="transmembrane region" description="Helical" evidence="7">
    <location>
        <begin position="223"/>
        <end position="245"/>
    </location>
</feature>
<dbReference type="PANTHER" id="PTHR23513:SF11">
    <property type="entry name" value="STAPHYLOFERRIN A TRANSPORTER"/>
    <property type="match status" value="1"/>
</dbReference>
<organism evidence="9 10">
    <name type="scientific">Nocardioides marinus</name>
    <dbReference type="NCBI Taxonomy" id="374514"/>
    <lineage>
        <taxon>Bacteria</taxon>
        <taxon>Bacillati</taxon>
        <taxon>Actinomycetota</taxon>
        <taxon>Actinomycetes</taxon>
        <taxon>Propionibacteriales</taxon>
        <taxon>Nocardioidaceae</taxon>
        <taxon>Nocardioides</taxon>
    </lineage>
</organism>
<reference evidence="9 10" key="1">
    <citation type="submission" date="2020-07" db="EMBL/GenBank/DDBJ databases">
        <title>Sequencing the genomes of 1000 actinobacteria strains.</title>
        <authorList>
            <person name="Klenk H.-P."/>
        </authorList>
    </citation>
    <scope>NUCLEOTIDE SEQUENCE [LARGE SCALE GENOMIC DNA]</scope>
    <source>
        <strain evidence="9 10">DSM 18248</strain>
    </source>
</reference>
<feature type="domain" description="Major facilitator superfamily (MFS) profile" evidence="8">
    <location>
        <begin position="6"/>
        <end position="399"/>
    </location>
</feature>
<feature type="transmembrane region" description="Helical" evidence="7">
    <location>
        <begin position="371"/>
        <end position="394"/>
    </location>
</feature>
<dbReference type="SUPFAM" id="SSF103473">
    <property type="entry name" value="MFS general substrate transporter"/>
    <property type="match status" value="1"/>
</dbReference>
<keyword evidence="3" id="KW-1003">Cell membrane</keyword>
<dbReference type="PANTHER" id="PTHR23513">
    <property type="entry name" value="INTEGRAL MEMBRANE EFFLUX PROTEIN-RELATED"/>
    <property type="match status" value="1"/>
</dbReference>
<dbReference type="Proteomes" id="UP000537326">
    <property type="component" value="Unassembled WGS sequence"/>
</dbReference>
<feature type="transmembrane region" description="Helical" evidence="7">
    <location>
        <begin position="107"/>
        <end position="132"/>
    </location>
</feature>
<sequence length="414" mass="43754">MTWSASLAPLREANFRYYYLSRLVNMIGNAMASLALAFAVLKVTDDDPAAVGYVLAAHTVPMVLLLLWGGVVADRFGRVAVLQFSNLASAVSQGLIAALVITGTAELWSLVALSLVHGIVSGVGFPAMASMLPSVVAKEHLQPANALVSLARSGIVIIGPTVAALLVVTVGPGWALAVDATTWLVSGLLLGLVRLPAVARRSAGASTFTELREGWSYVRRTQWLWVVVLGFSVLNAIHAGAWFTLGPARAKETIGEQGWGLVLSAEAVGLLLMTLVLLRVRLERPLLVGMVGIMALGLPIFMLGAHPHLLWLVLATFIAGAGTELFNMGWNLAMQEQVPDEMLSRAYSYDALGSFAAMPVGQVLFGPLAVAFGFTDVLVVSGIVYVVVCGLVLLSPEVRRLARAPEEQPSPAAA</sequence>
<comment type="caution">
    <text evidence="9">The sequence shown here is derived from an EMBL/GenBank/DDBJ whole genome shotgun (WGS) entry which is preliminary data.</text>
</comment>
<dbReference type="InterPro" id="IPR010290">
    <property type="entry name" value="TM_effector"/>
</dbReference>
<keyword evidence="2" id="KW-0813">Transport</keyword>
<keyword evidence="4 7" id="KW-0812">Transmembrane</keyword>
<evidence type="ECO:0000313" key="10">
    <source>
        <dbReference type="Proteomes" id="UP000537326"/>
    </source>
</evidence>
<dbReference type="RefSeq" id="WP_179531746.1">
    <property type="nucleotide sequence ID" value="NZ_BAAAPP010000005.1"/>
</dbReference>
<keyword evidence="6 7" id="KW-0472">Membrane</keyword>
<dbReference type="PROSITE" id="PS50850">
    <property type="entry name" value="MFS"/>
    <property type="match status" value="1"/>
</dbReference>
<dbReference type="InterPro" id="IPR036259">
    <property type="entry name" value="MFS_trans_sf"/>
</dbReference>
<evidence type="ECO:0000256" key="4">
    <source>
        <dbReference type="ARBA" id="ARBA00022692"/>
    </source>
</evidence>
<evidence type="ECO:0000256" key="6">
    <source>
        <dbReference type="ARBA" id="ARBA00023136"/>
    </source>
</evidence>
<dbReference type="CDD" id="cd06173">
    <property type="entry name" value="MFS_MefA_like"/>
    <property type="match status" value="1"/>
</dbReference>
<keyword evidence="10" id="KW-1185">Reference proteome</keyword>
<name>A0A7Y9YF11_9ACTN</name>
<accession>A0A7Y9YF11</accession>